<dbReference type="EMBL" id="KZ502926">
    <property type="protein sequence ID" value="PKU70569.1"/>
    <property type="molecule type" value="Genomic_DNA"/>
</dbReference>
<name>A0A2I0W4I1_9ASPA</name>
<reference evidence="1 2" key="1">
    <citation type="journal article" date="2016" name="Sci. Rep.">
        <title>The Dendrobium catenatum Lindl. genome sequence provides insights into polysaccharide synthase, floral development and adaptive evolution.</title>
        <authorList>
            <person name="Zhang G.Q."/>
            <person name="Xu Q."/>
            <person name="Bian C."/>
            <person name="Tsai W.C."/>
            <person name="Yeh C.M."/>
            <person name="Liu K.W."/>
            <person name="Yoshida K."/>
            <person name="Zhang L.S."/>
            <person name="Chang S.B."/>
            <person name="Chen F."/>
            <person name="Shi Y."/>
            <person name="Su Y.Y."/>
            <person name="Zhang Y.Q."/>
            <person name="Chen L.J."/>
            <person name="Yin Y."/>
            <person name="Lin M."/>
            <person name="Huang H."/>
            <person name="Deng H."/>
            <person name="Wang Z.W."/>
            <person name="Zhu S.L."/>
            <person name="Zhao X."/>
            <person name="Deng C."/>
            <person name="Niu S.C."/>
            <person name="Huang J."/>
            <person name="Wang M."/>
            <person name="Liu G.H."/>
            <person name="Yang H.J."/>
            <person name="Xiao X.J."/>
            <person name="Hsiao Y.Y."/>
            <person name="Wu W.L."/>
            <person name="Chen Y.Y."/>
            <person name="Mitsuda N."/>
            <person name="Ohme-Takagi M."/>
            <person name="Luo Y.B."/>
            <person name="Van de Peer Y."/>
            <person name="Liu Z.J."/>
        </authorList>
    </citation>
    <scope>NUCLEOTIDE SEQUENCE [LARGE SCALE GENOMIC DNA]</scope>
    <source>
        <tissue evidence="1">The whole plant</tissue>
    </source>
</reference>
<organism evidence="1 2">
    <name type="scientific">Dendrobium catenatum</name>
    <dbReference type="NCBI Taxonomy" id="906689"/>
    <lineage>
        <taxon>Eukaryota</taxon>
        <taxon>Viridiplantae</taxon>
        <taxon>Streptophyta</taxon>
        <taxon>Embryophyta</taxon>
        <taxon>Tracheophyta</taxon>
        <taxon>Spermatophyta</taxon>
        <taxon>Magnoliopsida</taxon>
        <taxon>Liliopsida</taxon>
        <taxon>Asparagales</taxon>
        <taxon>Orchidaceae</taxon>
        <taxon>Epidendroideae</taxon>
        <taxon>Malaxideae</taxon>
        <taxon>Dendrobiinae</taxon>
        <taxon>Dendrobium</taxon>
    </lineage>
</organism>
<evidence type="ECO:0000313" key="1">
    <source>
        <dbReference type="EMBL" id="PKU70569.1"/>
    </source>
</evidence>
<gene>
    <name evidence="1" type="ORF">MA16_Dca008686</name>
</gene>
<sequence length="74" mass="8314">MRQCGAWACDERSAGEGTGLAALVDTCRMWLEIDHMSARHRRGLEALDAGWKCRVRARGAGCRWMHRARKRGTG</sequence>
<reference evidence="1 2" key="2">
    <citation type="journal article" date="2017" name="Nature">
        <title>The Apostasia genome and the evolution of orchids.</title>
        <authorList>
            <person name="Zhang G.Q."/>
            <person name="Liu K.W."/>
            <person name="Li Z."/>
            <person name="Lohaus R."/>
            <person name="Hsiao Y.Y."/>
            <person name="Niu S.C."/>
            <person name="Wang J.Y."/>
            <person name="Lin Y.C."/>
            <person name="Xu Q."/>
            <person name="Chen L.J."/>
            <person name="Yoshida K."/>
            <person name="Fujiwara S."/>
            <person name="Wang Z.W."/>
            <person name="Zhang Y.Q."/>
            <person name="Mitsuda N."/>
            <person name="Wang M."/>
            <person name="Liu G.H."/>
            <person name="Pecoraro L."/>
            <person name="Huang H.X."/>
            <person name="Xiao X.J."/>
            <person name="Lin M."/>
            <person name="Wu X.Y."/>
            <person name="Wu W.L."/>
            <person name="Chen Y.Y."/>
            <person name="Chang S.B."/>
            <person name="Sakamoto S."/>
            <person name="Ohme-Takagi M."/>
            <person name="Yagi M."/>
            <person name="Zeng S.J."/>
            <person name="Shen C.Y."/>
            <person name="Yeh C.M."/>
            <person name="Luo Y.B."/>
            <person name="Tsai W.C."/>
            <person name="Van de Peer Y."/>
            <person name="Liu Z.J."/>
        </authorList>
    </citation>
    <scope>NUCLEOTIDE SEQUENCE [LARGE SCALE GENOMIC DNA]</scope>
    <source>
        <tissue evidence="1">The whole plant</tissue>
    </source>
</reference>
<dbReference type="AlphaFoldDB" id="A0A2I0W4I1"/>
<proteinExistence type="predicted"/>
<dbReference type="Proteomes" id="UP000233837">
    <property type="component" value="Unassembled WGS sequence"/>
</dbReference>
<accession>A0A2I0W4I1</accession>
<protein>
    <submittedName>
        <fullName evidence="1">Uncharacterized protein</fullName>
    </submittedName>
</protein>
<evidence type="ECO:0000313" key="2">
    <source>
        <dbReference type="Proteomes" id="UP000233837"/>
    </source>
</evidence>
<keyword evidence="2" id="KW-1185">Reference proteome</keyword>